<dbReference type="InterPro" id="IPR033904">
    <property type="entry name" value="Trans_IPPS_HH"/>
</dbReference>
<comment type="similarity">
    <text evidence="2 5">Belongs to the phytoene/squalene synthase family.</text>
</comment>
<dbReference type="GO" id="GO:0051996">
    <property type="term" value="F:squalene synthase [NAD(P)H] activity"/>
    <property type="evidence" value="ECO:0007669"/>
    <property type="project" value="UniProtKB-UniRule"/>
</dbReference>
<comment type="cofactor">
    <cofactor evidence="1 5">
        <name>Mg(2+)</name>
        <dbReference type="ChEBI" id="CHEBI:18420"/>
    </cofactor>
</comment>
<keyword evidence="5" id="KW-0472">Membrane</keyword>
<sequence>MGMVEALIRHPGELPALLQMKLAAARAAHAFPADPHMAYCYRILLLVSRSFAVVVQHLNQEIRDAVCIFYVVLRALDTVEDDMSIPVETKTTVLEEFYKHLEDPSWRFVCKWNFYIVLMKNFNHLSLAFLQLSKEYQCVISDITKRMGYGMAEFIRKEVVVTVSDYDKYCYYVAGLVGVGLSHLFNSSRLEDLDQRLIEPDNDQSLVPEYPAISMGRFLQKVNIIRDYLEDINELPAPRMFWPREIWGKYAPTSLLSDFRDESNEKEAVECLNDMITDCLRHAPECLFYMSKLKNPSVFRFCAVPQVMAIATAAVCYNNPQVFRGVVKIRRGTTAKIIVTTNNMADVCGAFYDFASILASKINKNDPSALIAAERVENIFKACRQYGLSSSRKNYTIETGAISAKRSFLVILVFVLVFLYVLVLLFFKV</sequence>
<reference evidence="6" key="1">
    <citation type="journal article" date="2015" name="Plant Physiol. Biochem.">
        <title>Volatile squalene from a nonseed plant Selaginella moellendorffii: Emission and biosynthesis.</title>
        <authorList>
            <person name="Jiang Y."/>
            <person name="Chen H."/>
            <person name="Chen X."/>
            <person name="Kollner T.G."/>
            <person name="Jia Q."/>
            <person name="Wymore T.W."/>
            <person name="Wang F."/>
            <person name="Chen F."/>
        </authorList>
    </citation>
    <scope>NUCLEOTIDE SEQUENCE</scope>
</reference>
<dbReference type="InterPro" id="IPR044844">
    <property type="entry name" value="Trans_IPPS_euk-type"/>
</dbReference>
<dbReference type="InterPro" id="IPR019845">
    <property type="entry name" value="Squalene/phytoene_synthase_CS"/>
</dbReference>
<dbReference type="EMBL" id="KJ812994">
    <property type="protein sequence ID" value="AIL25719.1"/>
    <property type="molecule type" value="Genomic_DNA"/>
</dbReference>
<dbReference type="GO" id="GO:0055056">
    <property type="term" value="F:D-glucose transmembrane transporter activity"/>
    <property type="evidence" value="ECO:0007669"/>
    <property type="project" value="UniProtKB-UniRule"/>
</dbReference>
<keyword evidence="5" id="KW-0812">Transmembrane</keyword>
<dbReference type="GO" id="GO:0008610">
    <property type="term" value="P:lipid biosynthetic process"/>
    <property type="evidence" value="ECO:0007669"/>
    <property type="project" value="InterPro"/>
</dbReference>
<dbReference type="SUPFAM" id="SSF48576">
    <property type="entry name" value="Terpenoid synthases"/>
    <property type="match status" value="1"/>
</dbReference>
<dbReference type="PANTHER" id="PTHR11626:SF2">
    <property type="entry name" value="SQUALENE SYNTHASE"/>
    <property type="match status" value="1"/>
</dbReference>
<comment type="catalytic activity">
    <reaction evidence="5">
        <text>2 (2E,6E)-farnesyl diphosphate + NADH + H(+) = squalene + 2 diphosphate + NAD(+)</text>
        <dbReference type="Rhea" id="RHEA:32299"/>
        <dbReference type="ChEBI" id="CHEBI:15378"/>
        <dbReference type="ChEBI" id="CHEBI:15440"/>
        <dbReference type="ChEBI" id="CHEBI:33019"/>
        <dbReference type="ChEBI" id="CHEBI:57540"/>
        <dbReference type="ChEBI" id="CHEBI:57945"/>
        <dbReference type="ChEBI" id="CHEBI:175763"/>
        <dbReference type="EC" id="2.5.1.21"/>
    </reaction>
</comment>
<dbReference type="Gene3D" id="1.10.600.10">
    <property type="entry name" value="Farnesyl Diphosphate Synthase"/>
    <property type="match status" value="1"/>
</dbReference>
<dbReference type="UniPathway" id="UPA00767">
    <property type="reaction ID" value="UER00751"/>
</dbReference>
<feature type="transmembrane region" description="Helical" evidence="5">
    <location>
        <begin position="408"/>
        <end position="427"/>
    </location>
</feature>
<dbReference type="NCBIfam" id="TIGR01559">
    <property type="entry name" value="squal_synth"/>
    <property type="match status" value="1"/>
</dbReference>
<dbReference type="GO" id="GO:0045338">
    <property type="term" value="P:farnesyl diphosphate metabolic process"/>
    <property type="evidence" value="ECO:0007669"/>
    <property type="project" value="InterPro"/>
</dbReference>
<dbReference type="EC" id="2.5.1.21" evidence="3 5"/>
<evidence type="ECO:0000313" key="6">
    <source>
        <dbReference type="EMBL" id="AIL25719.1"/>
    </source>
</evidence>
<evidence type="ECO:0000256" key="5">
    <source>
        <dbReference type="RuleBase" id="RU368088"/>
    </source>
</evidence>
<comment type="function">
    <text evidence="5">Catalyzes the condensation of 2 farnesyl pyrophosphate (FPP) moieties to form squalene.</text>
</comment>
<comment type="pathway">
    <text evidence="5">Terpene metabolism; lanosterol biosynthesis; lanosterol from farnesyl diphosphate: step 1/3.</text>
</comment>
<dbReference type="PANTHER" id="PTHR11626">
    <property type="entry name" value="FARNESYL-DIPHOSPHATE FARNESYLTRANSFERASE"/>
    <property type="match status" value="1"/>
</dbReference>
<dbReference type="SFLD" id="SFLDG01018">
    <property type="entry name" value="Squalene/Phytoene_Synthase_Lik"/>
    <property type="match status" value="1"/>
</dbReference>
<evidence type="ECO:0000256" key="4">
    <source>
        <dbReference type="ARBA" id="ARBA00022679"/>
    </source>
</evidence>
<gene>
    <name evidence="6" type="primary">SQS</name>
</gene>
<keyword evidence="5" id="KW-1133">Transmembrane helix</keyword>
<keyword evidence="4 5" id="KW-0808">Transferase</keyword>
<protein>
    <recommendedName>
        <fullName evidence="3 5">Squalene synthase</fullName>
        <ecNumber evidence="3 5">2.5.1.21</ecNumber>
    </recommendedName>
</protein>
<dbReference type="CDD" id="cd00683">
    <property type="entry name" value="Trans_IPPS_HH"/>
    <property type="match status" value="1"/>
</dbReference>
<proteinExistence type="inferred from homology"/>
<evidence type="ECO:0000256" key="2">
    <source>
        <dbReference type="ARBA" id="ARBA00006251"/>
    </source>
</evidence>
<dbReference type="GO" id="GO:0016020">
    <property type="term" value="C:membrane"/>
    <property type="evidence" value="ECO:0007669"/>
    <property type="project" value="UniProtKB-UniRule"/>
</dbReference>
<dbReference type="PROSITE" id="PS01044">
    <property type="entry name" value="SQUALEN_PHYTOEN_SYN_1"/>
    <property type="match status" value="1"/>
</dbReference>
<comment type="catalytic activity">
    <reaction evidence="5">
        <text>2 (2E,6E)-farnesyl diphosphate + NADPH + H(+) = squalene + 2 diphosphate + NADP(+)</text>
        <dbReference type="Rhea" id="RHEA:32295"/>
        <dbReference type="ChEBI" id="CHEBI:15378"/>
        <dbReference type="ChEBI" id="CHEBI:15440"/>
        <dbReference type="ChEBI" id="CHEBI:33019"/>
        <dbReference type="ChEBI" id="CHEBI:57783"/>
        <dbReference type="ChEBI" id="CHEBI:58349"/>
        <dbReference type="ChEBI" id="CHEBI:175763"/>
        <dbReference type="EC" id="2.5.1.21"/>
    </reaction>
</comment>
<dbReference type="InterPro" id="IPR006449">
    <property type="entry name" value="Squal_synth-like"/>
</dbReference>
<name>A0A0K0KN97_SELML</name>
<dbReference type="InterPro" id="IPR002060">
    <property type="entry name" value="Squ/phyt_synthse"/>
</dbReference>
<evidence type="ECO:0000256" key="3">
    <source>
        <dbReference type="ARBA" id="ARBA00012373"/>
    </source>
</evidence>
<organism evidence="6">
    <name type="scientific">Selaginella moellendorffii</name>
    <name type="common">Spikemoss</name>
    <dbReference type="NCBI Taxonomy" id="88036"/>
    <lineage>
        <taxon>Eukaryota</taxon>
        <taxon>Viridiplantae</taxon>
        <taxon>Streptophyta</taxon>
        <taxon>Embryophyta</taxon>
        <taxon>Tracheophyta</taxon>
        <taxon>Lycopodiopsida</taxon>
        <taxon>Selaginellales</taxon>
        <taxon>Selaginellaceae</taxon>
        <taxon>Selaginella</taxon>
    </lineage>
</organism>
<dbReference type="Pfam" id="PF00494">
    <property type="entry name" value="SQS_PSY"/>
    <property type="match status" value="1"/>
</dbReference>
<evidence type="ECO:0000256" key="1">
    <source>
        <dbReference type="ARBA" id="ARBA00001946"/>
    </source>
</evidence>
<dbReference type="SFLD" id="SFLDS00005">
    <property type="entry name" value="Isoprenoid_Synthase_Type_I"/>
    <property type="match status" value="1"/>
</dbReference>
<dbReference type="AlphaFoldDB" id="A0A0K0KN97"/>
<accession>A0A0K0KN97</accession>
<dbReference type="PROSITE" id="PS01045">
    <property type="entry name" value="SQUALEN_PHYTOEN_SYN_2"/>
    <property type="match status" value="1"/>
</dbReference>
<dbReference type="InterPro" id="IPR008949">
    <property type="entry name" value="Isoprenoid_synthase_dom_sf"/>
</dbReference>
<dbReference type="FunFam" id="1.10.600.10:FF:000023">
    <property type="entry name" value="Squalene synthase"/>
    <property type="match status" value="1"/>
</dbReference>